<protein>
    <submittedName>
        <fullName evidence="3">Uncharacterized protein</fullName>
    </submittedName>
</protein>
<organism evidence="2 3">
    <name type="scientific">Acrobeloides nanus</name>
    <dbReference type="NCBI Taxonomy" id="290746"/>
    <lineage>
        <taxon>Eukaryota</taxon>
        <taxon>Metazoa</taxon>
        <taxon>Ecdysozoa</taxon>
        <taxon>Nematoda</taxon>
        <taxon>Chromadorea</taxon>
        <taxon>Rhabditida</taxon>
        <taxon>Tylenchina</taxon>
        <taxon>Cephalobomorpha</taxon>
        <taxon>Cephaloboidea</taxon>
        <taxon>Cephalobidae</taxon>
        <taxon>Acrobeloides</taxon>
    </lineage>
</organism>
<feature type="compositionally biased region" description="Low complexity" evidence="1">
    <location>
        <begin position="105"/>
        <end position="115"/>
    </location>
</feature>
<feature type="compositionally biased region" description="Basic and acidic residues" evidence="1">
    <location>
        <begin position="61"/>
        <end position="70"/>
    </location>
</feature>
<reference evidence="3" key="1">
    <citation type="submission" date="2022-11" db="UniProtKB">
        <authorList>
            <consortium name="WormBaseParasite"/>
        </authorList>
    </citation>
    <scope>IDENTIFICATION</scope>
</reference>
<accession>A0A914DKF4</accession>
<dbReference type="AlphaFoldDB" id="A0A914DKF4"/>
<sequence length="322" mass="36998">MKKTISIKTMMPTRVMPILMKILKNPNRRRPTRFRDATLSSTTSIRSPTNRLIAYRLDEGENFDKNDYGGKSRTSSHSRKNRRRHEDYYDDVEDEKKSGEKSTENQETSTESQEISTHLLVASQETTIRSPTHRLISYRLEESDHTPTHQFQKAKKAFSVFVNFLLDRIPFIGKVIREDTSTKDYPTTTTQDFVDDDDDDLYSYYQWRLRRARLLRRLRELDAESLRPTPTCCRSYRNPRYYPSYYQQPYYGRSPYYSYPSYGTYYPSYGGYGGYGGYRPLGGYGGYPPQALDLGIGWGVNVGVPAAGLGVGVNSGLGVTVG</sequence>
<evidence type="ECO:0000313" key="2">
    <source>
        <dbReference type="Proteomes" id="UP000887540"/>
    </source>
</evidence>
<feature type="compositionally biased region" description="Basic residues" evidence="1">
    <location>
        <begin position="74"/>
        <end position="83"/>
    </location>
</feature>
<evidence type="ECO:0000313" key="3">
    <source>
        <dbReference type="WBParaSite" id="ACRNAN_scaffold2875.g18125.t2"/>
    </source>
</evidence>
<proteinExistence type="predicted"/>
<dbReference type="Proteomes" id="UP000887540">
    <property type="component" value="Unplaced"/>
</dbReference>
<keyword evidence="2" id="KW-1185">Reference proteome</keyword>
<feature type="compositionally biased region" description="Basic and acidic residues" evidence="1">
    <location>
        <begin position="94"/>
        <end position="104"/>
    </location>
</feature>
<feature type="region of interest" description="Disordered" evidence="1">
    <location>
        <begin position="61"/>
        <end position="115"/>
    </location>
</feature>
<feature type="region of interest" description="Disordered" evidence="1">
    <location>
        <begin position="26"/>
        <end position="45"/>
    </location>
</feature>
<dbReference type="WBParaSite" id="ACRNAN_scaffold2875.g18125.t2">
    <property type="protein sequence ID" value="ACRNAN_scaffold2875.g18125.t2"/>
    <property type="gene ID" value="ACRNAN_scaffold2875.g18125"/>
</dbReference>
<evidence type="ECO:0000256" key="1">
    <source>
        <dbReference type="SAM" id="MobiDB-lite"/>
    </source>
</evidence>
<name>A0A914DKF4_9BILA</name>